<reference evidence="3 4" key="1">
    <citation type="journal article" date="2017" name="Genome Biol. Evol.">
        <title>Phytophthora megakarya and P. palmivora, closely related causal agents of cacao black pod rot, underwent increases in genome sizes and gene numbers by different mechanisms.</title>
        <authorList>
            <person name="Ali S.S."/>
            <person name="Shao J."/>
            <person name="Lary D.J."/>
            <person name="Kronmiller B."/>
            <person name="Shen D."/>
            <person name="Strem M.D."/>
            <person name="Amoako-Attah I."/>
            <person name="Akrofi A.Y."/>
            <person name="Begoude B.A."/>
            <person name="Ten Hoopen G.M."/>
            <person name="Coulibaly K."/>
            <person name="Kebe B.I."/>
            <person name="Melnick R.L."/>
            <person name="Guiltinan M.J."/>
            <person name="Tyler B.M."/>
            <person name="Meinhardt L.W."/>
            <person name="Bailey B.A."/>
        </authorList>
    </citation>
    <scope>NUCLEOTIDE SEQUENCE [LARGE SCALE GENOMIC DNA]</scope>
    <source>
        <strain evidence="4">sbr112.9</strain>
    </source>
</reference>
<dbReference type="AlphaFoldDB" id="A0A2P4XAF3"/>
<feature type="region of interest" description="Disordered" evidence="1">
    <location>
        <begin position="138"/>
        <end position="158"/>
    </location>
</feature>
<evidence type="ECO:0000256" key="2">
    <source>
        <dbReference type="SAM" id="SignalP"/>
    </source>
</evidence>
<feature type="signal peptide" evidence="2">
    <location>
        <begin position="1"/>
        <end position="17"/>
    </location>
</feature>
<feature type="region of interest" description="Disordered" evidence="1">
    <location>
        <begin position="214"/>
        <end position="266"/>
    </location>
</feature>
<dbReference type="OrthoDB" id="128668at2759"/>
<organism evidence="3 4">
    <name type="scientific">Phytophthora palmivora</name>
    <dbReference type="NCBI Taxonomy" id="4796"/>
    <lineage>
        <taxon>Eukaryota</taxon>
        <taxon>Sar</taxon>
        <taxon>Stramenopiles</taxon>
        <taxon>Oomycota</taxon>
        <taxon>Peronosporomycetes</taxon>
        <taxon>Peronosporales</taxon>
        <taxon>Peronosporaceae</taxon>
        <taxon>Phytophthora</taxon>
    </lineage>
</organism>
<feature type="compositionally biased region" description="Basic and acidic residues" evidence="1">
    <location>
        <begin position="247"/>
        <end position="259"/>
    </location>
</feature>
<evidence type="ECO:0008006" key="5">
    <source>
        <dbReference type="Google" id="ProtNLM"/>
    </source>
</evidence>
<sequence length="297" mass="34706">MLAHNLLLTFMLDECWIFMYYTDRRVGRDRQNFPARGLVRDYQRWMGSVGIHDQLRMQRYSIQVAYKPKKYYRSFFCGLVDMVLVNAFIVQRYHMKATGQKPPEHFKFLRTLHGQLLAVDKDKFEEIEARREQQIGQLVRHEHRSTSKPTSDGKPGRKRRARTCKVCAVYQVNPHKYTKYFCPGCSQGELREGRGKTCFQIWYTEWKNGAAIPPRLSEQHQVQDRRPGPQRKRRCRRVDIGDGNNSAHKDGNDSVHVNDNDSAESVGHGVDFTEDVCSDSSCYVTKNRMNLLLLRLA</sequence>
<dbReference type="Proteomes" id="UP000237271">
    <property type="component" value="Unassembled WGS sequence"/>
</dbReference>
<name>A0A2P4XAF3_9STRA</name>
<protein>
    <recommendedName>
        <fullName evidence="5">PiggyBac transposable element-derived protein domain-containing protein</fullName>
    </recommendedName>
</protein>
<accession>A0A2P4XAF3</accession>
<dbReference type="PANTHER" id="PTHR46599">
    <property type="entry name" value="PIGGYBAC TRANSPOSABLE ELEMENT-DERIVED PROTEIN 4"/>
    <property type="match status" value="1"/>
</dbReference>
<keyword evidence="4" id="KW-1185">Reference proteome</keyword>
<feature type="chain" id="PRO_5015173107" description="PiggyBac transposable element-derived protein domain-containing protein" evidence="2">
    <location>
        <begin position="18"/>
        <end position="297"/>
    </location>
</feature>
<evidence type="ECO:0000313" key="4">
    <source>
        <dbReference type="Proteomes" id="UP000237271"/>
    </source>
</evidence>
<dbReference type="EMBL" id="NCKW01015553">
    <property type="protein sequence ID" value="POM62508.1"/>
    <property type="molecule type" value="Genomic_DNA"/>
</dbReference>
<evidence type="ECO:0000256" key="1">
    <source>
        <dbReference type="SAM" id="MobiDB-lite"/>
    </source>
</evidence>
<gene>
    <name evidence="3" type="ORF">PHPALM_28333</name>
</gene>
<dbReference type="PANTHER" id="PTHR46599:SF3">
    <property type="entry name" value="PIGGYBAC TRANSPOSABLE ELEMENT-DERIVED PROTEIN 4"/>
    <property type="match status" value="1"/>
</dbReference>
<feature type="compositionally biased region" description="Basic and acidic residues" evidence="1">
    <location>
        <begin position="217"/>
        <end position="227"/>
    </location>
</feature>
<keyword evidence="2" id="KW-0732">Signal</keyword>
<comment type="caution">
    <text evidence="3">The sequence shown here is derived from an EMBL/GenBank/DDBJ whole genome shotgun (WGS) entry which is preliminary data.</text>
</comment>
<evidence type="ECO:0000313" key="3">
    <source>
        <dbReference type="EMBL" id="POM62508.1"/>
    </source>
</evidence>
<proteinExistence type="predicted"/>